<reference evidence="3" key="1">
    <citation type="journal article" date="2010" name="Nat. Biotechnol.">
        <title>Draft genome sequence of the oilseed species Ricinus communis.</title>
        <authorList>
            <person name="Chan A.P."/>
            <person name="Crabtree J."/>
            <person name="Zhao Q."/>
            <person name="Lorenzi H."/>
            <person name="Orvis J."/>
            <person name="Puiu D."/>
            <person name="Melake-Berhan A."/>
            <person name="Jones K.M."/>
            <person name="Redman J."/>
            <person name="Chen G."/>
            <person name="Cahoon E.B."/>
            <person name="Gedil M."/>
            <person name="Stanke M."/>
            <person name="Haas B.J."/>
            <person name="Wortman J.R."/>
            <person name="Fraser-Liggett C.M."/>
            <person name="Ravel J."/>
            <person name="Rabinowicz P.D."/>
        </authorList>
    </citation>
    <scope>NUCLEOTIDE SEQUENCE [LARGE SCALE GENOMIC DNA]</scope>
    <source>
        <strain evidence="3">cv. Hale</strain>
    </source>
</reference>
<feature type="region of interest" description="Disordered" evidence="1">
    <location>
        <begin position="176"/>
        <end position="393"/>
    </location>
</feature>
<feature type="compositionally biased region" description="Basic and acidic residues" evidence="1">
    <location>
        <begin position="216"/>
        <end position="225"/>
    </location>
</feature>
<proteinExistence type="predicted"/>
<feature type="compositionally biased region" description="Polar residues" evidence="1">
    <location>
        <begin position="307"/>
        <end position="324"/>
    </location>
</feature>
<feature type="compositionally biased region" description="Basic and acidic residues" evidence="1">
    <location>
        <begin position="373"/>
        <end position="386"/>
    </location>
</feature>
<dbReference type="eggNOG" id="KOG0342">
    <property type="taxonomic scope" value="Eukaryota"/>
</dbReference>
<dbReference type="PANTHER" id="PTHR37724">
    <property type="entry name" value="OS02G0564300 PROTEIN"/>
    <property type="match status" value="1"/>
</dbReference>
<evidence type="ECO:0000313" key="3">
    <source>
        <dbReference type="Proteomes" id="UP000008311"/>
    </source>
</evidence>
<evidence type="ECO:0000256" key="1">
    <source>
        <dbReference type="SAM" id="MobiDB-lite"/>
    </source>
</evidence>
<organism evidence="2 3">
    <name type="scientific">Ricinus communis</name>
    <name type="common">Castor bean</name>
    <dbReference type="NCBI Taxonomy" id="3988"/>
    <lineage>
        <taxon>Eukaryota</taxon>
        <taxon>Viridiplantae</taxon>
        <taxon>Streptophyta</taxon>
        <taxon>Embryophyta</taxon>
        <taxon>Tracheophyta</taxon>
        <taxon>Spermatophyta</taxon>
        <taxon>Magnoliopsida</taxon>
        <taxon>eudicotyledons</taxon>
        <taxon>Gunneridae</taxon>
        <taxon>Pentapetalae</taxon>
        <taxon>rosids</taxon>
        <taxon>fabids</taxon>
        <taxon>Malpighiales</taxon>
        <taxon>Euphorbiaceae</taxon>
        <taxon>Acalyphoideae</taxon>
        <taxon>Acalypheae</taxon>
        <taxon>Ricinus</taxon>
    </lineage>
</organism>
<sequence>MSLSMSISIPTTQFSFSKTLTSQNPFLLSLKTPPIPRKTTVIRMGGGPRTYPGGVSKWQWKRMQAKKAKQLLKARLCRERQIYEMRKRAELKAAVSELERPWEVVERAPNLFSVKADEQVKVLADRFQKPGGFDLWSENDGPQLFQSPDGLPSARFFPKGVVHSVKPYGLISGDIGEVGFDNESDNDNKDGYLRDTKNDGVELLGSDSDSGYDDNLDGKWGMDKSNRRKNGGEMWKQRRSRVGSGLGSSDSRKERGDDALMQLGETKNNRGQNDVSTSRKGGLRNSRYYKSGAGALMQRGKTDTNRTENNGRISRNGRLNNSRYSGPGDDALMQHGEGKTNRSTNYGRISRRGGFRNSRYNSQNGDGALMQHGEPKTYRSRNDGRISRHGGLRNSKFSYESEVFDMNLQQDGSNGFQAKNRRFESSSRAPKAYESF</sequence>
<feature type="compositionally biased region" description="Polar residues" evidence="1">
    <location>
        <begin position="265"/>
        <end position="279"/>
    </location>
</feature>
<name>B9T7J7_RICCO</name>
<dbReference type="AlphaFoldDB" id="B9T7J7"/>
<feature type="compositionally biased region" description="Basic and acidic residues" evidence="1">
    <location>
        <begin position="186"/>
        <end position="200"/>
    </location>
</feature>
<dbReference type="PANTHER" id="PTHR37724:SF1">
    <property type="entry name" value="OS02G0564300 PROTEIN"/>
    <property type="match status" value="1"/>
</dbReference>
<protein>
    <submittedName>
        <fullName evidence="2">ATP binding protein, putative</fullName>
    </submittedName>
</protein>
<evidence type="ECO:0000313" key="2">
    <source>
        <dbReference type="EMBL" id="EEF28167.1"/>
    </source>
</evidence>
<dbReference type="InParanoid" id="B9T7J7"/>
<keyword evidence="3" id="KW-1185">Reference proteome</keyword>
<feature type="region of interest" description="Disordered" evidence="1">
    <location>
        <begin position="410"/>
        <end position="436"/>
    </location>
</feature>
<dbReference type="EMBL" id="EQ974761">
    <property type="protein sequence ID" value="EEF28167.1"/>
    <property type="molecule type" value="Genomic_DNA"/>
</dbReference>
<dbReference type="OrthoDB" id="1747509at2759"/>
<dbReference type="Proteomes" id="UP000008311">
    <property type="component" value="Unassembled WGS sequence"/>
</dbReference>
<dbReference type="KEGG" id="rcu:8273261"/>
<gene>
    <name evidence="2" type="ORF">RCOM_0406040</name>
</gene>
<accession>B9T7J7</accession>
<dbReference type="STRING" id="3988.B9T7J7"/>